<sequence>MASLITPCTICAHKSIGIFRCEGCSKVFCRKHVDDHRNDLRQQLDEIIHEHDQLNQLLTQTENEHQVLFNEVDHWKATAIERIQQVAAKMRADILEQIHSQRGTCVQSLKHLSQRIRKASQDDDYIENDLHSWATKLRDLKANLTNVSSLLILHEESNVPLICNVKLSSAKHLTSSNECFIRSIGDVDIEDNGLVAIHGSRKSTDAFVYGKQEYRHGRHTIRFLINKTNPNYVTTFGITSIQSQLSVYGWNSDDQAVGCRHSQSEYLHNQSDMKGETTLEIELNIDCEQRMISYVNQRTTCAKEMNVDLNLCPFPWQLYFYLYNIGDRVRLLNPIRH</sequence>
<name>A0A814WW06_ADIRI</name>
<dbReference type="EMBL" id="CAJNOR010001815">
    <property type="protein sequence ID" value="CAF1203525.1"/>
    <property type="molecule type" value="Genomic_DNA"/>
</dbReference>
<evidence type="ECO:0000313" key="3">
    <source>
        <dbReference type="Proteomes" id="UP000663828"/>
    </source>
</evidence>
<evidence type="ECO:0000256" key="1">
    <source>
        <dbReference type="SAM" id="Coils"/>
    </source>
</evidence>
<organism evidence="2 3">
    <name type="scientific">Adineta ricciae</name>
    <name type="common">Rotifer</name>
    <dbReference type="NCBI Taxonomy" id="249248"/>
    <lineage>
        <taxon>Eukaryota</taxon>
        <taxon>Metazoa</taxon>
        <taxon>Spiralia</taxon>
        <taxon>Gnathifera</taxon>
        <taxon>Rotifera</taxon>
        <taxon>Eurotatoria</taxon>
        <taxon>Bdelloidea</taxon>
        <taxon>Adinetida</taxon>
        <taxon>Adinetidae</taxon>
        <taxon>Adineta</taxon>
    </lineage>
</organism>
<dbReference type="AlphaFoldDB" id="A0A814WW06"/>
<dbReference type="Proteomes" id="UP000663828">
    <property type="component" value="Unassembled WGS sequence"/>
</dbReference>
<protein>
    <recommendedName>
        <fullName evidence="4">B box-type domain-containing protein</fullName>
    </recommendedName>
</protein>
<keyword evidence="1" id="KW-0175">Coiled coil</keyword>
<gene>
    <name evidence="2" type="ORF">XAT740_LOCUS23811</name>
</gene>
<comment type="caution">
    <text evidence="2">The sequence shown here is derived from an EMBL/GenBank/DDBJ whole genome shotgun (WGS) entry which is preliminary data.</text>
</comment>
<reference evidence="2" key="1">
    <citation type="submission" date="2021-02" db="EMBL/GenBank/DDBJ databases">
        <authorList>
            <person name="Nowell W R."/>
        </authorList>
    </citation>
    <scope>NUCLEOTIDE SEQUENCE</scope>
</reference>
<feature type="coiled-coil region" evidence="1">
    <location>
        <begin position="37"/>
        <end position="71"/>
    </location>
</feature>
<evidence type="ECO:0008006" key="4">
    <source>
        <dbReference type="Google" id="ProtNLM"/>
    </source>
</evidence>
<evidence type="ECO:0000313" key="2">
    <source>
        <dbReference type="EMBL" id="CAF1203525.1"/>
    </source>
</evidence>
<accession>A0A814WW06</accession>
<keyword evidence="3" id="KW-1185">Reference proteome</keyword>
<proteinExistence type="predicted"/>